<name>F4X057_ACREC</name>
<evidence type="ECO:0000313" key="2">
    <source>
        <dbReference type="EMBL" id="EGI60171.1"/>
    </source>
</evidence>
<proteinExistence type="predicted"/>
<dbReference type="AlphaFoldDB" id="F4X057"/>
<dbReference type="EMBL" id="GL888492">
    <property type="protein sequence ID" value="EGI60171.1"/>
    <property type="molecule type" value="Genomic_DNA"/>
</dbReference>
<dbReference type="Proteomes" id="UP000007755">
    <property type="component" value="Unassembled WGS sequence"/>
</dbReference>
<protein>
    <submittedName>
        <fullName evidence="2">Uncharacterized protein</fullName>
    </submittedName>
</protein>
<evidence type="ECO:0000256" key="1">
    <source>
        <dbReference type="SAM" id="MobiDB-lite"/>
    </source>
</evidence>
<gene>
    <name evidence="2" type="ORF">G5I_11644</name>
</gene>
<organism evidence="3">
    <name type="scientific">Acromyrmex echinatior</name>
    <name type="common">Panamanian leafcutter ant</name>
    <name type="synonym">Acromyrmex octospinosus echinatior</name>
    <dbReference type="NCBI Taxonomy" id="103372"/>
    <lineage>
        <taxon>Eukaryota</taxon>
        <taxon>Metazoa</taxon>
        <taxon>Ecdysozoa</taxon>
        <taxon>Arthropoda</taxon>
        <taxon>Hexapoda</taxon>
        <taxon>Insecta</taxon>
        <taxon>Pterygota</taxon>
        <taxon>Neoptera</taxon>
        <taxon>Endopterygota</taxon>
        <taxon>Hymenoptera</taxon>
        <taxon>Apocrita</taxon>
        <taxon>Aculeata</taxon>
        <taxon>Formicoidea</taxon>
        <taxon>Formicidae</taxon>
        <taxon>Myrmicinae</taxon>
        <taxon>Acromyrmex</taxon>
    </lineage>
</organism>
<evidence type="ECO:0000313" key="3">
    <source>
        <dbReference type="Proteomes" id="UP000007755"/>
    </source>
</evidence>
<feature type="region of interest" description="Disordered" evidence="1">
    <location>
        <begin position="54"/>
        <end position="77"/>
    </location>
</feature>
<accession>F4X057</accession>
<keyword evidence="3" id="KW-1185">Reference proteome</keyword>
<dbReference type="InParanoid" id="F4X057"/>
<reference evidence="2" key="1">
    <citation type="submission" date="2011-02" db="EMBL/GenBank/DDBJ databases">
        <title>The genome of the leaf-cutting ant Acromyrmex echinatior suggests key adaptations to social evolution and fungus farming.</title>
        <authorList>
            <person name="Nygaard S."/>
            <person name="Zhang G."/>
        </authorList>
    </citation>
    <scope>NUCLEOTIDE SEQUENCE</scope>
</reference>
<sequence>MDGIKEYIKNRAQGVALVTRFAKCTTIEGKSEICPGEKASKSCAKRIERQHDLTGKTTLRYKDGESPGEAPRGHEAA</sequence>